<evidence type="ECO:0000313" key="3">
    <source>
        <dbReference type="Proteomes" id="UP000183567"/>
    </source>
</evidence>
<sequence length="153" mass="16184">MSKAVSPFYDQEPGAPPPFPPMLTDQLELFGGTHRSTTLIVDEILPPKVSTIVPLNLQLGTMLAPKSKLVPRSSKNTDQSLLYHKRVSRVSFRSQTPVPSAPSDPSGSFDLVSDSGSSTSIVSEDSKIPKPHGEPGCPGVGLGLSLGVKTTFS</sequence>
<gene>
    <name evidence="2" type="ORF">AZE42_10808</name>
</gene>
<accession>A0A1J8QTP1</accession>
<protein>
    <submittedName>
        <fullName evidence="2">Uncharacterized protein</fullName>
    </submittedName>
</protein>
<feature type="region of interest" description="Disordered" evidence="1">
    <location>
        <begin position="92"/>
        <end position="153"/>
    </location>
</feature>
<name>A0A1J8QTP1_9AGAM</name>
<organism evidence="2 3">
    <name type="scientific">Rhizopogon vesiculosus</name>
    <dbReference type="NCBI Taxonomy" id="180088"/>
    <lineage>
        <taxon>Eukaryota</taxon>
        <taxon>Fungi</taxon>
        <taxon>Dikarya</taxon>
        <taxon>Basidiomycota</taxon>
        <taxon>Agaricomycotina</taxon>
        <taxon>Agaricomycetes</taxon>
        <taxon>Agaricomycetidae</taxon>
        <taxon>Boletales</taxon>
        <taxon>Suillineae</taxon>
        <taxon>Rhizopogonaceae</taxon>
        <taxon>Rhizopogon</taxon>
    </lineage>
</organism>
<feature type="region of interest" description="Disordered" evidence="1">
    <location>
        <begin position="1"/>
        <end position="20"/>
    </location>
</feature>
<dbReference type="AlphaFoldDB" id="A0A1J8QTP1"/>
<keyword evidence="3" id="KW-1185">Reference proteome</keyword>
<feature type="compositionally biased region" description="Low complexity" evidence="1">
    <location>
        <begin position="106"/>
        <end position="123"/>
    </location>
</feature>
<dbReference type="EMBL" id="LVVM01002383">
    <property type="protein sequence ID" value="OJA16753.1"/>
    <property type="molecule type" value="Genomic_DNA"/>
</dbReference>
<dbReference type="OrthoDB" id="2686745at2759"/>
<comment type="caution">
    <text evidence="2">The sequence shown here is derived from an EMBL/GenBank/DDBJ whole genome shotgun (WGS) entry which is preliminary data.</text>
</comment>
<dbReference type="STRING" id="180088.A0A1J8QTP1"/>
<reference evidence="2 3" key="1">
    <citation type="submission" date="2016-03" db="EMBL/GenBank/DDBJ databases">
        <title>Comparative genomics of the ectomycorrhizal sister species Rhizopogon vinicolor and Rhizopogon vesiculosus (Basidiomycota: Boletales) reveals a divergence of the mating type B locus.</title>
        <authorList>
            <person name="Mujic A.B."/>
            <person name="Kuo A."/>
            <person name="Tritt A."/>
            <person name="Lipzen A."/>
            <person name="Chen C."/>
            <person name="Johnson J."/>
            <person name="Sharma A."/>
            <person name="Barry K."/>
            <person name="Grigoriev I.V."/>
            <person name="Spatafora J.W."/>
        </authorList>
    </citation>
    <scope>NUCLEOTIDE SEQUENCE [LARGE SCALE GENOMIC DNA]</scope>
    <source>
        <strain evidence="2 3">AM-OR11-056</strain>
    </source>
</reference>
<dbReference type="Proteomes" id="UP000183567">
    <property type="component" value="Unassembled WGS sequence"/>
</dbReference>
<evidence type="ECO:0000313" key="2">
    <source>
        <dbReference type="EMBL" id="OJA16753.1"/>
    </source>
</evidence>
<evidence type="ECO:0000256" key="1">
    <source>
        <dbReference type="SAM" id="MobiDB-lite"/>
    </source>
</evidence>
<proteinExistence type="predicted"/>
<feature type="compositionally biased region" description="Basic and acidic residues" evidence="1">
    <location>
        <begin position="124"/>
        <end position="133"/>
    </location>
</feature>